<name>A0ABV7KJY5_9HYPH</name>
<protein>
    <submittedName>
        <fullName evidence="2">Uncharacterized protein</fullName>
    </submittedName>
</protein>
<evidence type="ECO:0000313" key="2">
    <source>
        <dbReference type="EMBL" id="MFC3208941.1"/>
    </source>
</evidence>
<evidence type="ECO:0000256" key="1">
    <source>
        <dbReference type="SAM" id="MobiDB-lite"/>
    </source>
</evidence>
<proteinExistence type="predicted"/>
<organism evidence="2 3">
    <name type="scientific">Aquamicrobium soli</name>
    <dbReference type="NCBI Taxonomy" id="1811518"/>
    <lineage>
        <taxon>Bacteria</taxon>
        <taxon>Pseudomonadati</taxon>
        <taxon>Pseudomonadota</taxon>
        <taxon>Alphaproteobacteria</taxon>
        <taxon>Hyphomicrobiales</taxon>
        <taxon>Phyllobacteriaceae</taxon>
        <taxon>Aquamicrobium</taxon>
    </lineage>
</organism>
<sequence>MSTLQRKVLELDQESFGKRDFSQQAAGYAEEQTALVNLFEAYRAVGDIGAVAFRSERAVSGQPQPYRADRFGREGAPSPSVPVM</sequence>
<dbReference type="RefSeq" id="WP_378224927.1">
    <property type="nucleotide sequence ID" value="NZ_JBHRTK010000031.1"/>
</dbReference>
<keyword evidence="3" id="KW-1185">Reference proteome</keyword>
<comment type="caution">
    <text evidence="2">The sequence shown here is derived from an EMBL/GenBank/DDBJ whole genome shotgun (WGS) entry which is preliminary data.</text>
</comment>
<accession>A0ABV7KJY5</accession>
<dbReference type="EMBL" id="JBHRTK010000031">
    <property type="protein sequence ID" value="MFC3208941.1"/>
    <property type="molecule type" value="Genomic_DNA"/>
</dbReference>
<feature type="region of interest" description="Disordered" evidence="1">
    <location>
        <begin position="61"/>
        <end position="84"/>
    </location>
</feature>
<dbReference type="Proteomes" id="UP001595583">
    <property type="component" value="Unassembled WGS sequence"/>
</dbReference>
<gene>
    <name evidence="2" type="ORF">ACFOHJ_22200</name>
</gene>
<reference evidence="3" key="1">
    <citation type="journal article" date="2019" name="Int. J. Syst. Evol. Microbiol.">
        <title>The Global Catalogue of Microorganisms (GCM) 10K type strain sequencing project: providing services to taxonomists for standard genome sequencing and annotation.</title>
        <authorList>
            <consortium name="The Broad Institute Genomics Platform"/>
            <consortium name="The Broad Institute Genome Sequencing Center for Infectious Disease"/>
            <person name="Wu L."/>
            <person name="Ma J."/>
        </authorList>
    </citation>
    <scope>NUCLEOTIDE SEQUENCE [LARGE SCALE GENOMIC DNA]</scope>
    <source>
        <strain evidence="3">KCTC 52165</strain>
    </source>
</reference>
<evidence type="ECO:0000313" key="3">
    <source>
        <dbReference type="Proteomes" id="UP001595583"/>
    </source>
</evidence>